<sequence length="67" mass="7919">NGYFGPFKVYEPQEMRDRWRRERLELMDRSMAVYGEKGAASGNTNISNYDRHLDSPFLADHVCHQRV</sequence>
<accession>A0A6N9V3X5</accession>
<evidence type="ECO:0000313" key="2">
    <source>
        <dbReference type="Proteomes" id="UP000471648"/>
    </source>
</evidence>
<dbReference type="AlphaFoldDB" id="A0A6N9V3X5"/>
<dbReference type="EMBL" id="JAAGME010000112">
    <property type="protein sequence ID" value="NEB65799.1"/>
    <property type="molecule type" value="Genomic_DNA"/>
</dbReference>
<reference evidence="1 2" key="1">
    <citation type="submission" date="2020-01" db="EMBL/GenBank/DDBJ databases">
        <title>Insect and environment-associated Actinomycetes.</title>
        <authorList>
            <person name="Currrie C."/>
            <person name="Chevrette M."/>
            <person name="Carlson C."/>
            <person name="Stubbendieck R."/>
            <person name="Wendt-Pienkowski E."/>
        </authorList>
    </citation>
    <scope>NUCLEOTIDE SEQUENCE [LARGE SCALE GENOMIC DNA]</scope>
    <source>
        <strain evidence="1 2">SID14438</strain>
    </source>
</reference>
<protein>
    <submittedName>
        <fullName evidence="1">Chlorinating enzyme</fullName>
    </submittedName>
</protein>
<organism evidence="1 2">
    <name type="scientific">Streptomyces microflavus</name>
    <name type="common">Streptomyces lipmanii</name>
    <dbReference type="NCBI Taxonomy" id="1919"/>
    <lineage>
        <taxon>Bacteria</taxon>
        <taxon>Bacillati</taxon>
        <taxon>Actinomycetota</taxon>
        <taxon>Actinomycetes</taxon>
        <taxon>Kitasatosporales</taxon>
        <taxon>Streptomycetaceae</taxon>
        <taxon>Streptomyces</taxon>
    </lineage>
</organism>
<dbReference type="Gene3D" id="2.60.120.620">
    <property type="entry name" value="q2cbj1_9rhob like domain"/>
    <property type="match status" value="1"/>
</dbReference>
<name>A0A6N9V3X5_STRMI</name>
<proteinExistence type="predicted"/>
<dbReference type="Proteomes" id="UP000471648">
    <property type="component" value="Unassembled WGS sequence"/>
</dbReference>
<feature type="non-terminal residue" evidence="1">
    <location>
        <position position="67"/>
    </location>
</feature>
<comment type="caution">
    <text evidence="1">The sequence shown here is derived from an EMBL/GenBank/DDBJ whole genome shotgun (WGS) entry which is preliminary data.</text>
</comment>
<gene>
    <name evidence="1" type="ORF">G3I39_01745</name>
</gene>
<evidence type="ECO:0000313" key="1">
    <source>
        <dbReference type="EMBL" id="NEB65799.1"/>
    </source>
</evidence>
<feature type="non-terminal residue" evidence="1">
    <location>
        <position position="1"/>
    </location>
</feature>